<keyword evidence="1" id="KW-0812">Transmembrane</keyword>
<keyword evidence="1" id="KW-0472">Membrane</keyword>
<accession>A0A3M8CIT9</accession>
<reference evidence="2 3" key="1">
    <citation type="submission" date="2018-10" db="EMBL/GenBank/DDBJ databases">
        <title>Phylogenomics of Brevibacillus.</title>
        <authorList>
            <person name="Dunlap C."/>
        </authorList>
    </citation>
    <scope>NUCLEOTIDE SEQUENCE [LARGE SCALE GENOMIC DNA]</scope>
    <source>
        <strain evidence="2 3">JCM 12215</strain>
    </source>
</reference>
<evidence type="ECO:0000313" key="3">
    <source>
        <dbReference type="Proteomes" id="UP000282028"/>
    </source>
</evidence>
<evidence type="ECO:0000256" key="1">
    <source>
        <dbReference type="SAM" id="Phobius"/>
    </source>
</evidence>
<evidence type="ECO:0000313" key="2">
    <source>
        <dbReference type="EMBL" id="RNB75491.1"/>
    </source>
</evidence>
<proteinExistence type="predicted"/>
<dbReference type="EMBL" id="RHHR01000010">
    <property type="protein sequence ID" value="RNB75491.1"/>
    <property type="molecule type" value="Genomic_DNA"/>
</dbReference>
<feature type="transmembrane region" description="Helical" evidence="1">
    <location>
        <begin position="74"/>
        <end position="98"/>
    </location>
</feature>
<dbReference type="Proteomes" id="UP000282028">
    <property type="component" value="Unassembled WGS sequence"/>
</dbReference>
<organism evidence="2 3">
    <name type="scientific">Brevibacillus invocatus</name>
    <dbReference type="NCBI Taxonomy" id="173959"/>
    <lineage>
        <taxon>Bacteria</taxon>
        <taxon>Bacillati</taxon>
        <taxon>Bacillota</taxon>
        <taxon>Bacilli</taxon>
        <taxon>Bacillales</taxon>
        <taxon>Paenibacillaceae</taxon>
        <taxon>Brevibacillus</taxon>
    </lineage>
</organism>
<name>A0A3M8CIT9_9BACL</name>
<dbReference type="AlphaFoldDB" id="A0A3M8CIT9"/>
<dbReference type="InterPro" id="IPR024563">
    <property type="entry name" value="YqhR"/>
</dbReference>
<keyword evidence="3" id="KW-1185">Reference proteome</keyword>
<dbReference type="OrthoDB" id="2691442at2"/>
<protein>
    <submittedName>
        <fullName evidence="2">Uncharacterized protein</fullName>
    </submittedName>
</protein>
<dbReference type="RefSeq" id="WP_122908451.1">
    <property type="nucleotide sequence ID" value="NZ_CBCSBE010000001.1"/>
</dbReference>
<feature type="transmembrane region" description="Helical" evidence="1">
    <location>
        <begin position="138"/>
        <end position="154"/>
    </location>
</feature>
<keyword evidence="1" id="KW-1133">Transmembrane helix</keyword>
<dbReference type="Pfam" id="PF11085">
    <property type="entry name" value="YqhR"/>
    <property type="match status" value="1"/>
</dbReference>
<feature type="transmembrane region" description="Helical" evidence="1">
    <location>
        <begin position="31"/>
        <end position="54"/>
    </location>
</feature>
<gene>
    <name evidence="2" type="ORF">EDM52_07885</name>
</gene>
<sequence length="159" mass="18010">MDLTKSRKGTGEATAEQNRSQTRNRISISKFLEVAFWGTIFWGIMRMGLHFFHFTPYGLSTFARPFMGITGEKTFAGAAMGALVLFVCSLLASFLYMLLFSRSRIWWNGLLYGVLLLLAVGFFFRIGKWEISTLSTEAAWFLSYGLFIGMTLSLEQADH</sequence>
<feature type="transmembrane region" description="Helical" evidence="1">
    <location>
        <begin position="105"/>
        <end position="126"/>
    </location>
</feature>
<comment type="caution">
    <text evidence="2">The sequence shown here is derived from an EMBL/GenBank/DDBJ whole genome shotgun (WGS) entry which is preliminary data.</text>
</comment>